<gene>
    <name evidence="6" type="ORF">FB566_1770</name>
</gene>
<evidence type="ECO:0000313" key="7">
    <source>
        <dbReference type="Proteomes" id="UP000317043"/>
    </source>
</evidence>
<dbReference type="PANTHER" id="PTHR30055:SF234">
    <property type="entry name" value="HTH-TYPE TRANSCRIPTIONAL REGULATOR BETI"/>
    <property type="match status" value="1"/>
</dbReference>
<feature type="domain" description="HTH tetR-type" evidence="5">
    <location>
        <begin position="15"/>
        <end position="75"/>
    </location>
</feature>
<dbReference type="InParanoid" id="A0A543AUI8"/>
<evidence type="ECO:0000256" key="3">
    <source>
        <dbReference type="ARBA" id="ARBA00023163"/>
    </source>
</evidence>
<protein>
    <submittedName>
        <fullName evidence="6">TetR family transcriptional regulator</fullName>
    </submittedName>
</protein>
<comment type="caution">
    <text evidence="6">The sequence shown here is derived from an EMBL/GenBank/DDBJ whole genome shotgun (WGS) entry which is preliminary data.</text>
</comment>
<evidence type="ECO:0000256" key="1">
    <source>
        <dbReference type="ARBA" id="ARBA00023015"/>
    </source>
</evidence>
<dbReference type="InterPro" id="IPR009057">
    <property type="entry name" value="Homeodomain-like_sf"/>
</dbReference>
<organism evidence="6 7">
    <name type="scientific">Stackebrandtia endophytica</name>
    <dbReference type="NCBI Taxonomy" id="1496996"/>
    <lineage>
        <taxon>Bacteria</taxon>
        <taxon>Bacillati</taxon>
        <taxon>Actinomycetota</taxon>
        <taxon>Actinomycetes</taxon>
        <taxon>Glycomycetales</taxon>
        <taxon>Glycomycetaceae</taxon>
        <taxon>Stackebrandtia</taxon>
    </lineage>
</organism>
<dbReference type="RefSeq" id="WP_142037359.1">
    <property type="nucleotide sequence ID" value="NZ_JBHTGS010000001.1"/>
</dbReference>
<reference evidence="6 7" key="1">
    <citation type="submission" date="2019-06" db="EMBL/GenBank/DDBJ databases">
        <title>Sequencing the genomes of 1000 actinobacteria strains.</title>
        <authorList>
            <person name="Klenk H.-P."/>
        </authorList>
    </citation>
    <scope>NUCLEOTIDE SEQUENCE [LARGE SCALE GENOMIC DNA]</scope>
    <source>
        <strain evidence="6 7">DSM 45928</strain>
    </source>
</reference>
<proteinExistence type="predicted"/>
<dbReference type="OrthoDB" id="4823039at2"/>
<keyword evidence="7" id="KW-1185">Reference proteome</keyword>
<evidence type="ECO:0000256" key="4">
    <source>
        <dbReference type="PROSITE-ProRule" id="PRU00335"/>
    </source>
</evidence>
<dbReference type="Pfam" id="PF00440">
    <property type="entry name" value="TetR_N"/>
    <property type="match status" value="1"/>
</dbReference>
<keyword evidence="2 4" id="KW-0238">DNA-binding</keyword>
<accession>A0A543AUI8</accession>
<evidence type="ECO:0000256" key="2">
    <source>
        <dbReference type="ARBA" id="ARBA00023125"/>
    </source>
</evidence>
<dbReference type="InterPro" id="IPR050109">
    <property type="entry name" value="HTH-type_TetR-like_transc_reg"/>
</dbReference>
<sequence>MTVGKSSGKRAEKARATRKRMLDAARDLFVEHGYGATALQDVADRAGVAVQTIYFTFGNKRTLLKEVVDVSIAGDDEPVATMDRPWFEEALAAPTVAGQLAVHVPATGEILERVAPVTKVLATAVATDPEVSAMWPSEVDPRYTVMLTAATSLVGKPDARQGMSAEQAADLLYGLLSPELYLVFVHDRCWSNARWVEWARGTLAAQLCAPVG</sequence>
<dbReference type="PRINTS" id="PR00455">
    <property type="entry name" value="HTHTETR"/>
</dbReference>
<dbReference type="PANTHER" id="PTHR30055">
    <property type="entry name" value="HTH-TYPE TRANSCRIPTIONAL REGULATOR RUTR"/>
    <property type="match status" value="1"/>
</dbReference>
<name>A0A543AUI8_9ACTN</name>
<dbReference type="Gene3D" id="1.10.357.10">
    <property type="entry name" value="Tetracycline Repressor, domain 2"/>
    <property type="match status" value="1"/>
</dbReference>
<dbReference type="EMBL" id="VFOW01000001">
    <property type="protein sequence ID" value="TQL76246.1"/>
    <property type="molecule type" value="Genomic_DNA"/>
</dbReference>
<dbReference type="GO" id="GO:0000976">
    <property type="term" value="F:transcription cis-regulatory region binding"/>
    <property type="evidence" value="ECO:0007669"/>
    <property type="project" value="TreeGrafter"/>
</dbReference>
<dbReference type="GO" id="GO:0003700">
    <property type="term" value="F:DNA-binding transcription factor activity"/>
    <property type="evidence" value="ECO:0007669"/>
    <property type="project" value="TreeGrafter"/>
</dbReference>
<dbReference type="InterPro" id="IPR001647">
    <property type="entry name" value="HTH_TetR"/>
</dbReference>
<keyword evidence="1" id="KW-0805">Transcription regulation</keyword>
<dbReference type="Proteomes" id="UP000317043">
    <property type="component" value="Unassembled WGS sequence"/>
</dbReference>
<keyword evidence="3" id="KW-0804">Transcription</keyword>
<feature type="DNA-binding region" description="H-T-H motif" evidence="4">
    <location>
        <begin position="38"/>
        <end position="57"/>
    </location>
</feature>
<dbReference type="AlphaFoldDB" id="A0A543AUI8"/>
<evidence type="ECO:0000259" key="5">
    <source>
        <dbReference type="PROSITE" id="PS50977"/>
    </source>
</evidence>
<dbReference type="PROSITE" id="PS50977">
    <property type="entry name" value="HTH_TETR_2"/>
    <property type="match status" value="1"/>
</dbReference>
<dbReference type="SUPFAM" id="SSF46689">
    <property type="entry name" value="Homeodomain-like"/>
    <property type="match status" value="1"/>
</dbReference>
<evidence type="ECO:0000313" key="6">
    <source>
        <dbReference type="EMBL" id="TQL76246.1"/>
    </source>
</evidence>